<accession>A0ABP8I3S2</accession>
<dbReference type="CDD" id="cd00063">
    <property type="entry name" value="FN3"/>
    <property type="match status" value="1"/>
</dbReference>
<dbReference type="Pfam" id="PF00041">
    <property type="entry name" value="fn3"/>
    <property type="match status" value="1"/>
</dbReference>
<dbReference type="SUPFAM" id="SSF49265">
    <property type="entry name" value="Fibronectin type III"/>
    <property type="match status" value="1"/>
</dbReference>
<feature type="domain" description="Fibronectin type-III" evidence="1">
    <location>
        <begin position="176"/>
        <end position="270"/>
    </location>
</feature>
<comment type="caution">
    <text evidence="2">The sequence shown here is derived from an EMBL/GenBank/DDBJ whole genome shotgun (WGS) entry which is preliminary data.</text>
</comment>
<protein>
    <recommendedName>
        <fullName evidence="1">Fibronectin type-III domain-containing protein</fullName>
    </recommendedName>
</protein>
<evidence type="ECO:0000259" key="1">
    <source>
        <dbReference type="PROSITE" id="PS50853"/>
    </source>
</evidence>
<dbReference type="InterPro" id="IPR036116">
    <property type="entry name" value="FN3_sf"/>
</dbReference>
<evidence type="ECO:0000313" key="2">
    <source>
        <dbReference type="EMBL" id="GAA4350684.1"/>
    </source>
</evidence>
<gene>
    <name evidence="2" type="ORF">GCM10023185_08680</name>
</gene>
<dbReference type="NCBIfam" id="TIGR04183">
    <property type="entry name" value="Por_Secre_tail"/>
    <property type="match status" value="1"/>
</dbReference>
<dbReference type="InterPro" id="IPR013783">
    <property type="entry name" value="Ig-like_fold"/>
</dbReference>
<dbReference type="Gene3D" id="2.60.40.10">
    <property type="entry name" value="Immunoglobulins"/>
    <property type="match status" value="1"/>
</dbReference>
<dbReference type="EMBL" id="BAABGZ010000012">
    <property type="protein sequence ID" value="GAA4350684.1"/>
    <property type="molecule type" value="Genomic_DNA"/>
</dbReference>
<keyword evidence="3" id="KW-1185">Reference proteome</keyword>
<sequence>MQKTTYPGSLAALFHPLVRAWRGGLPGLLLALLAPLAVLAQPSNDECTGAISLTPGGACAAGTLFQATESTVVADCPHNGIEDVWYSFVATSPFHGITLNNPNLDMLLEMRQGACGAILRRCPVYAIGSSTDSISAQGLVVGQTYFVRVYATLNVTATPATGVFSICVTTPGPCAAPSSLIASNITNTAADLSWSGGGSGVDYEVEYGPAGFTPGTGTRVYSLGDQIYSANGLSPATAYQFYVTQICGSGRSSSRVGPYSFSTTGTTTLVVSTAQNVQGTYDFVTITATGVATLTGPLTVNQRLRVQDGGVLVTNCQPLTGSGSFEPEPGSEVRICHAQGLYATGAQGAVQMTGNRVYANEVTYTYNGTVPQSTGPGLPSEVQGLVVNNAAGLTLNNSGVGVTQALRLLNGNLNTNGQPLRLLSRGSGTALVDNTGGVVNGTAQVERHVESTLNAGLGYRHLSAPVQSAPISQLSTAAPVVVNPAYNAAAPAVRPNVTPFPTVFFYNEALVPTGGSTLADFDQGWLSPTATSDPMVVGRGYTVQVAGGLTATFTGPLNNGPFTSPALTYSSSGSQAGWHLLGNPYPSPIDWSTMSVGSQPTNNLQNMNGAVYVYQSTGRYSGTYRSYQNGIGGNPLIASGQGFFVRAAGPGQTGTVRMSNANRVTAWTPTSSQLFRGSADLRPRLQLTLAGSTGISPDETSIYFEAGATAGPDAHYDAYKLRNPGPAANLFSVLGSEELSINGLAPLGTQEVAVPLGLALPQAGQYTLRAEALLNFGSTALYLRDAHTGALVNLRQQPAYSFQVSAAELSSSTRFSVVFRPAAVTGARGGLDASQVALFPNPARHEATLLLPALPARTVAVQLYNALGQSVLSLSFPTAEAGSTLRLPLQGLAAGVYILRISAGSGAPLTKRLVIE</sequence>
<dbReference type="Pfam" id="PF18962">
    <property type="entry name" value="Por_Secre_tail"/>
    <property type="match status" value="1"/>
</dbReference>
<dbReference type="PROSITE" id="PS50853">
    <property type="entry name" value="FN3"/>
    <property type="match status" value="1"/>
</dbReference>
<organism evidence="2 3">
    <name type="scientific">Hymenobacter saemangeumensis</name>
    <dbReference type="NCBI Taxonomy" id="1084522"/>
    <lineage>
        <taxon>Bacteria</taxon>
        <taxon>Pseudomonadati</taxon>
        <taxon>Bacteroidota</taxon>
        <taxon>Cytophagia</taxon>
        <taxon>Cytophagales</taxon>
        <taxon>Hymenobacteraceae</taxon>
        <taxon>Hymenobacter</taxon>
    </lineage>
</organism>
<evidence type="ECO:0000313" key="3">
    <source>
        <dbReference type="Proteomes" id="UP001501153"/>
    </source>
</evidence>
<reference evidence="3" key="1">
    <citation type="journal article" date="2019" name="Int. J. Syst. Evol. Microbiol.">
        <title>The Global Catalogue of Microorganisms (GCM) 10K type strain sequencing project: providing services to taxonomists for standard genome sequencing and annotation.</title>
        <authorList>
            <consortium name="The Broad Institute Genomics Platform"/>
            <consortium name="The Broad Institute Genome Sequencing Center for Infectious Disease"/>
            <person name="Wu L."/>
            <person name="Ma J."/>
        </authorList>
    </citation>
    <scope>NUCLEOTIDE SEQUENCE [LARGE SCALE GENOMIC DNA]</scope>
    <source>
        <strain evidence="3">JCM 17923</strain>
    </source>
</reference>
<dbReference type="InterPro" id="IPR026444">
    <property type="entry name" value="Secre_tail"/>
</dbReference>
<dbReference type="Proteomes" id="UP001501153">
    <property type="component" value="Unassembled WGS sequence"/>
</dbReference>
<dbReference type="InterPro" id="IPR003961">
    <property type="entry name" value="FN3_dom"/>
</dbReference>
<proteinExistence type="predicted"/>
<dbReference type="SMART" id="SM00060">
    <property type="entry name" value="FN3"/>
    <property type="match status" value="1"/>
</dbReference>
<dbReference type="RefSeq" id="WP_345234181.1">
    <property type="nucleotide sequence ID" value="NZ_BAABGZ010000012.1"/>
</dbReference>
<name>A0ABP8I3S2_9BACT</name>